<comment type="function">
    <text evidence="9">Forms a complex with DNA polymerase epsilon subunit POLE3 and binds naked DNA, which is then incorporated into chromatin, aided by the nucleosome remodeling activity of ISWI/SNF2H and ACF1. Does not enhance nucleosome sliding activity of the ACF-5 ISWI chromatin remodeling complex.</text>
</comment>
<keyword evidence="4" id="KW-0548">Nucleotidyltransferase</keyword>
<keyword evidence="15" id="KW-1185">Reference proteome</keyword>
<dbReference type="AlphaFoldDB" id="A0A671R0U1"/>
<dbReference type="GO" id="GO:0016779">
    <property type="term" value="F:nucleotidyltransferase activity"/>
    <property type="evidence" value="ECO:0007669"/>
    <property type="project" value="UniProtKB-KW"/>
</dbReference>
<sequence length="112" mass="12375">MSAKNMEKVEQATNRKNISLPMSRVRLIMKSSPDVSCINQDALFLTTKATELFVQHLALSSYKNGSGKETNTLSYSDLANAAEESETFQFLTGESWPFVMMTNTVQTKSAGV</sequence>
<evidence type="ECO:0000259" key="13">
    <source>
        <dbReference type="Pfam" id="PF00808"/>
    </source>
</evidence>
<proteinExistence type="predicted"/>
<dbReference type="GO" id="GO:0006338">
    <property type="term" value="P:chromatin remodeling"/>
    <property type="evidence" value="ECO:0007669"/>
    <property type="project" value="TreeGrafter"/>
</dbReference>
<evidence type="ECO:0000256" key="8">
    <source>
        <dbReference type="ARBA" id="ARBA00023242"/>
    </source>
</evidence>
<evidence type="ECO:0000313" key="15">
    <source>
        <dbReference type="Proteomes" id="UP000472260"/>
    </source>
</evidence>
<dbReference type="InterPro" id="IPR050568">
    <property type="entry name" value="Transcr_DNA_Rep_Reg"/>
</dbReference>
<keyword evidence="2" id="KW-0597">Phosphoprotein</keyword>
<dbReference type="PANTHER" id="PTHR10252">
    <property type="entry name" value="HISTONE-LIKE TRANSCRIPTION FACTOR CCAAT-RELATED"/>
    <property type="match status" value="1"/>
</dbReference>
<evidence type="ECO:0000256" key="2">
    <source>
        <dbReference type="ARBA" id="ARBA00022553"/>
    </source>
</evidence>
<comment type="subcellular location">
    <subcellularLocation>
        <location evidence="1">Nucleus</location>
    </subcellularLocation>
</comment>
<keyword evidence="3" id="KW-0808">Transferase</keyword>
<evidence type="ECO:0000256" key="11">
    <source>
        <dbReference type="ARBA" id="ARBA00071805"/>
    </source>
</evidence>
<evidence type="ECO:0000256" key="9">
    <source>
        <dbReference type="ARBA" id="ARBA00059032"/>
    </source>
</evidence>
<protein>
    <recommendedName>
        <fullName evidence="11">Chromatin accessibility complex protein 1</fullName>
    </recommendedName>
    <alternativeName>
        <fullName evidence="12">DNA polymerase epsilon subunit p15</fullName>
    </alternativeName>
</protein>
<gene>
    <name evidence="14" type="primary">LOC107669723</name>
</gene>
<reference evidence="14" key="1">
    <citation type="submission" date="2025-08" db="UniProtKB">
        <authorList>
            <consortium name="Ensembl"/>
        </authorList>
    </citation>
    <scope>IDENTIFICATION</scope>
</reference>
<dbReference type="CDD" id="cd22924">
    <property type="entry name" value="HFD_CHRAC1-like"/>
    <property type="match status" value="1"/>
</dbReference>
<dbReference type="Ensembl" id="ENSSANT00000081582.1">
    <property type="protein sequence ID" value="ENSSANP00000076765.1"/>
    <property type="gene ID" value="ENSSANG00000038214.1"/>
</dbReference>
<evidence type="ECO:0000256" key="6">
    <source>
        <dbReference type="ARBA" id="ARBA00023054"/>
    </source>
</evidence>
<dbReference type="GO" id="GO:0006261">
    <property type="term" value="P:DNA-templated DNA replication"/>
    <property type="evidence" value="ECO:0007669"/>
    <property type="project" value="TreeGrafter"/>
</dbReference>
<dbReference type="GO" id="GO:0046982">
    <property type="term" value="F:protein heterodimerization activity"/>
    <property type="evidence" value="ECO:0007669"/>
    <property type="project" value="InterPro"/>
</dbReference>
<evidence type="ECO:0000256" key="3">
    <source>
        <dbReference type="ARBA" id="ARBA00022679"/>
    </source>
</evidence>
<dbReference type="PANTHER" id="PTHR10252:SF54">
    <property type="entry name" value="CHROMATIN ACCESSIBILITY COMPLEX PROTEIN 1"/>
    <property type="match status" value="1"/>
</dbReference>
<keyword evidence="8" id="KW-0539">Nucleus</keyword>
<dbReference type="GO" id="GO:0003677">
    <property type="term" value="F:DNA binding"/>
    <property type="evidence" value="ECO:0007669"/>
    <property type="project" value="UniProtKB-KW"/>
</dbReference>
<keyword evidence="5" id="KW-0007">Acetylation</keyword>
<organism evidence="14 15">
    <name type="scientific">Sinocyclocheilus anshuiensis</name>
    <dbReference type="NCBI Taxonomy" id="1608454"/>
    <lineage>
        <taxon>Eukaryota</taxon>
        <taxon>Metazoa</taxon>
        <taxon>Chordata</taxon>
        <taxon>Craniata</taxon>
        <taxon>Vertebrata</taxon>
        <taxon>Euteleostomi</taxon>
        <taxon>Actinopterygii</taxon>
        <taxon>Neopterygii</taxon>
        <taxon>Teleostei</taxon>
        <taxon>Ostariophysi</taxon>
        <taxon>Cypriniformes</taxon>
        <taxon>Cyprinidae</taxon>
        <taxon>Cyprininae</taxon>
        <taxon>Sinocyclocheilus</taxon>
    </lineage>
</organism>
<keyword evidence="7" id="KW-0238">DNA-binding</keyword>
<dbReference type="Gene3D" id="1.10.20.10">
    <property type="entry name" value="Histone, subunit A"/>
    <property type="match status" value="1"/>
</dbReference>
<dbReference type="FunFam" id="1.10.20.10:FF:000048">
    <property type="entry name" value="Chromatin accessibility complex subunit 1"/>
    <property type="match status" value="1"/>
</dbReference>
<evidence type="ECO:0000256" key="7">
    <source>
        <dbReference type="ARBA" id="ARBA00023125"/>
    </source>
</evidence>
<keyword evidence="6" id="KW-0175">Coiled coil</keyword>
<dbReference type="Pfam" id="PF00808">
    <property type="entry name" value="CBFD_NFYB_HMF"/>
    <property type="match status" value="1"/>
</dbReference>
<comment type="subunit">
    <text evidence="10">Heterodimer with POLE3; binds to DNA. Component of the CHRAC ISWI chromatin remodeling complex at least composed of SMARCA5/SNF2H, BAZ1A/ACF1, CHRAC1 and POLE3; the complex preferentially binds DNA through the CHRAC1-POLE3 heterodimer and possesses ATP-dependent nucleosome-remodeling activity. Within the complex, the heterodimer with POLE3 interacts with SMARCA5/SNF2H; the interaction is direct and enhances nucleosome sliding activity by the SMARCA5/SNF2H and BAZ1A/ACF1 interaction. Within the complex, the heterodimer with POLE3 interacts with BAZ1A/ACF1; the interactions are direct.</text>
</comment>
<dbReference type="Proteomes" id="UP000472260">
    <property type="component" value="Unassembled WGS sequence"/>
</dbReference>
<evidence type="ECO:0000256" key="12">
    <source>
        <dbReference type="ARBA" id="ARBA00083235"/>
    </source>
</evidence>
<name>A0A671R0U1_9TELE</name>
<evidence type="ECO:0000313" key="14">
    <source>
        <dbReference type="Ensembl" id="ENSSANP00000076765.1"/>
    </source>
</evidence>
<dbReference type="InterPro" id="IPR009072">
    <property type="entry name" value="Histone-fold"/>
</dbReference>
<dbReference type="GO" id="GO:0008623">
    <property type="term" value="C:CHRAC"/>
    <property type="evidence" value="ECO:0007669"/>
    <property type="project" value="TreeGrafter"/>
</dbReference>
<reference evidence="14" key="2">
    <citation type="submission" date="2025-09" db="UniProtKB">
        <authorList>
            <consortium name="Ensembl"/>
        </authorList>
    </citation>
    <scope>IDENTIFICATION</scope>
</reference>
<evidence type="ECO:0000256" key="1">
    <source>
        <dbReference type="ARBA" id="ARBA00004123"/>
    </source>
</evidence>
<dbReference type="SUPFAM" id="SSF47113">
    <property type="entry name" value="Histone-fold"/>
    <property type="match status" value="1"/>
</dbReference>
<dbReference type="InterPro" id="IPR003958">
    <property type="entry name" value="CBFA_NFYB_domain"/>
</dbReference>
<evidence type="ECO:0000256" key="10">
    <source>
        <dbReference type="ARBA" id="ARBA00062516"/>
    </source>
</evidence>
<accession>A0A671R0U1</accession>
<evidence type="ECO:0000256" key="5">
    <source>
        <dbReference type="ARBA" id="ARBA00022990"/>
    </source>
</evidence>
<feature type="domain" description="Transcription factor CBF/NF-Y/archaeal histone" evidence="13">
    <location>
        <begin position="19"/>
        <end position="81"/>
    </location>
</feature>
<evidence type="ECO:0000256" key="4">
    <source>
        <dbReference type="ARBA" id="ARBA00022695"/>
    </source>
</evidence>